<reference evidence="8 9" key="1">
    <citation type="submission" date="2017-01" db="EMBL/GenBank/DDBJ databases">
        <authorList>
            <person name="Mah S.A."/>
            <person name="Swanson W.J."/>
            <person name="Moy G.W."/>
            <person name="Vacquier V.D."/>
        </authorList>
    </citation>
    <scope>NUCLEOTIDE SEQUENCE [LARGE SCALE GENOMIC DNA]</scope>
    <source>
        <strain evidence="8 9">DSM 26375</strain>
    </source>
</reference>
<dbReference type="RefSeq" id="WP_076531449.1">
    <property type="nucleotide sequence ID" value="NZ_BMEH01000004.1"/>
</dbReference>
<feature type="transmembrane region" description="Helical" evidence="6">
    <location>
        <begin position="51"/>
        <end position="72"/>
    </location>
</feature>
<keyword evidence="9" id="KW-1185">Reference proteome</keyword>
<dbReference type="Pfam" id="PF00892">
    <property type="entry name" value="EamA"/>
    <property type="match status" value="2"/>
</dbReference>
<feature type="transmembrane region" description="Helical" evidence="6">
    <location>
        <begin position="84"/>
        <end position="103"/>
    </location>
</feature>
<evidence type="ECO:0000256" key="3">
    <source>
        <dbReference type="ARBA" id="ARBA00022692"/>
    </source>
</evidence>
<dbReference type="PANTHER" id="PTHR22911:SF6">
    <property type="entry name" value="SOLUTE CARRIER FAMILY 35 MEMBER G1"/>
    <property type="match status" value="1"/>
</dbReference>
<comment type="subcellular location">
    <subcellularLocation>
        <location evidence="1">Membrane</location>
        <topology evidence="1">Multi-pass membrane protein</topology>
    </subcellularLocation>
</comment>
<evidence type="ECO:0000256" key="4">
    <source>
        <dbReference type="ARBA" id="ARBA00022989"/>
    </source>
</evidence>
<dbReference type="EMBL" id="FTOT01000004">
    <property type="protein sequence ID" value="SIT02767.1"/>
    <property type="molecule type" value="Genomic_DNA"/>
</dbReference>
<feature type="transmembrane region" description="Helical" evidence="6">
    <location>
        <begin position="219"/>
        <end position="241"/>
    </location>
</feature>
<evidence type="ECO:0000313" key="9">
    <source>
        <dbReference type="Proteomes" id="UP000186141"/>
    </source>
</evidence>
<protein>
    <submittedName>
        <fullName evidence="8">Permease of the drug/metabolite transporter (DMT) superfamily</fullName>
    </submittedName>
</protein>
<evidence type="ECO:0000313" key="8">
    <source>
        <dbReference type="EMBL" id="SIT02767.1"/>
    </source>
</evidence>
<dbReference type="AlphaFoldDB" id="A0A1N7NWR2"/>
<accession>A0A1N7NWR2</accession>
<dbReference type="GO" id="GO:0016020">
    <property type="term" value="C:membrane"/>
    <property type="evidence" value="ECO:0007669"/>
    <property type="project" value="UniProtKB-SubCell"/>
</dbReference>
<evidence type="ECO:0000256" key="2">
    <source>
        <dbReference type="ARBA" id="ARBA00009853"/>
    </source>
</evidence>
<evidence type="ECO:0000259" key="7">
    <source>
        <dbReference type="Pfam" id="PF00892"/>
    </source>
</evidence>
<sequence length="304" mass="31848">MVQPVGAGRSAAPVSDNIKGAGFMLVAMAAFILGDACMKVVIGHIPLYQAVTLRGVVTVPLLLVLGRLFGGINLTRLRDSWRVISLRTAGEIGATLTFFYALVNMPLGALSAILQSAPLAVTAGAALFMGEKVGWRRGLAIVVGFAGVLLIVQPGTEGLNMAAVVALISVGFIVVRDLSTRRLPADVPSVGVALVASVAVMATGAVLSLGTPWQPVPLAVLPILVLAAVLVNIGYIFIIRVMRVGEVGFTTPFRYTALVWAMALGWLIWGEVPRPTTLVGAAIVVASGLFVLLREAQLGRTRRH</sequence>
<dbReference type="STRING" id="1086013.SAMN05421774_104195"/>
<dbReference type="OrthoDB" id="7165334at2"/>
<gene>
    <name evidence="8" type="ORF">SAMN05421774_104195</name>
</gene>
<feature type="transmembrane region" description="Helical" evidence="6">
    <location>
        <begin position="21"/>
        <end position="45"/>
    </location>
</feature>
<keyword evidence="3 6" id="KW-0812">Transmembrane</keyword>
<proteinExistence type="inferred from homology"/>
<evidence type="ECO:0000256" key="5">
    <source>
        <dbReference type="ARBA" id="ARBA00023136"/>
    </source>
</evidence>
<feature type="domain" description="EamA" evidence="7">
    <location>
        <begin position="165"/>
        <end position="292"/>
    </location>
</feature>
<dbReference type="SUPFAM" id="SSF103481">
    <property type="entry name" value="Multidrug resistance efflux transporter EmrE"/>
    <property type="match status" value="2"/>
</dbReference>
<dbReference type="InterPro" id="IPR037185">
    <property type="entry name" value="EmrE-like"/>
</dbReference>
<dbReference type="InterPro" id="IPR000620">
    <property type="entry name" value="EamA_dom"/>
</dbReference>
<organism evidence="8 9">
    <name type="scientific">Gemmobacter megaterium</name>
    <dbReference type="NCBI Taxonomy" id="1086013"/>
    <lineage>
        <taxon>Bacteria</taxon>
        <taxon>Pseudomonadati</taxon>
        <taxon>Pseudomonadota</taxon>
        <taxon>Alphaproteobacteria</taxon>
        <taxon>Rhodobacterales</taxon>
        <taxon>Paracoccaceae</taxon>
        <taxon>Gemmobacter</taxon>
    </lineage>
</organism>
<keyword evidence="4 6" id="KW-1133">Transmembrane helix</keyword>
<name>A0A1N7NWR2_9RHOB</name>
<comment type="similarity">
    <text evidence="2">Belongs to the drug/metabolite transporter (DMT) superfamily. 10 TMS drug/metabolite exporter (DME) (TC 2.A.7.3) family.</text>
</comment>
<keyword evidence="5 6" id="KW-0472">Membrane</keyword>
<feature type="transmembrane region" description="Helical" evidence="6">
    <location>
        <begin position="187"/>
        <end position="207"/>
    </location>
</feature>
<dbReference type="PANTHER" id="PTHR22911">
    <property type="entry name" value="ACYL-MALONYL CONDENSING ENZYME-RELATED"/>
    <property type="match status" value="1"/>
</dbReference>
<dbReference type="Proteomes" id="UP000186141">
    <property type="component" value="Unassembled WGS sequence"/>
</dbReference>
<evidence type="ECO:0000256" key="6">
    <source>
        <dbReference type="SAM" id="Phobius"/>
    </source>
</evidence>
<feature type="transmembrane region" description="Helical" evidence="6">
    <location>
        <begin position="253"/>
        <end position="269"/>
    </location>
</feature>
<evidence type="ECO:0000256" key="1">
    <source>
        <dbReference type="ARBA" id="ARBA00004141"/>
    </source>
</evidence>
<feature type="transmembrane region" description="Helical" evidence="6">
    <location>
        <begin position="158"/>
        <end position="175"/>
    </location>
</feature>
<feature type="transmembrane region" description="Helical" evidence="6">
    <location>
        <begin position="135"/>
        <end position="152"/>
    </location>
</feature>
<feature type="transmembrane region" description="Helical" evidence="6">
    <location>
        <begin position="275"/>
        <end position="293"/>
    </location>
</feature>
<feature type="domain" description="EamA" evidence="7">
    <location>
        <begin position="19"/>
        <end position="152"/>
    </location>
</feature>